<proteinExistence type="predicted"/>
<reference evidence="1" key="1">
    <citation type="journal article" date="2021" name="Proc. Natl. Acad. Sci. U.S.A.">
        <title>A Catalog of Tens of Thousands of Viruses from Human Metagenomes Reveals Hidden Associations with Chronic Diseases.</title>
        <authorList>
            <person name="Tisza M.J."/>
            <person name="Buck C.B."/>
        </authorList>
    </citation>
    <scope>NUCLEOTIDE SEQUENCE</scope>
    <source>
        <strain evidence="1">CtNQr16</strain>
    </source>
</reference>
<dbReference type="EMBL" id="BK014863">
    <property type="protein sequence ID" value="DAD79324.1"/>
    <property type="molecule type" value="Genomic_DNA"/>
</dbReference>
<sequence>MIGKSFSGIDECYVCGKILKWTKVADTGRGSIVVYEVPDVRANAFAIGKNDDGSIKFEVECTCPNCRTINRFIKSISI</sequence>
<protein>
    <submittedName>
        <fullName evidence="1">Uncharacterized protein</fullName>
    </submittedName>
</protein>
<name>A0A8S5MAR9_9CAUD</name>
<accession>A0A8S5MAR9</accession>
<evidence type="ECO:0000313" key="1">
    <source>
        <dbReference type="EMBL" id="DAD79324.1"/>
    </source>
</evidence>
<organism evidence="1">
    <name type="scientific">Myoviridae sp. ctNQr16</name>
    <dbReference type="NCBI Taxonomy" id="2826644"/>
    <lineage>
        <taxon>Viruses</taxon>
        <taxon>Duplodnaviria</taxon>
        <taxon>Heunggongvirae</taxon>
        <taxon>Uroviricota</taxon>
        <taxon>Caudoviricetes</taxon>
    </lineage>
</organism>